<sequence length="103" mass="11210">RGGLVVRFRHWGGGFQVRNPNPLKIRRVWGLLHVISYLVVKSSPVGVAWKCGEPAQVPCSSSDRGSKVRGPSQNSPRVASKRNVNKTKLLTFSGVIPAAMLCC</sequence>
<dbReference type="AlphaFoldDB" id="A0A4Y2WC61"/>
<evidence type="ECO:0000313" key="4">
    <source>
        <dbReference type="Proteomes" id="UP000499080"/>
    </source>
</evidence>
<keyword evidence="4" id="KW-1185">Reference proteome</keyword>
<name>A0A4Y2WC61_ARAVE</name>
<feature type="non-terminal residue" evidence="2">
    <location>
        <position position="1"/>
    </location>
</feature>
<dbReference type="EMBL" id="BGPR01057297">
    <property type="protein sequence ID" value="GBO33647.1"/>
    <property type="molecule type" value="Genomic_DNA"/>
</dbReference>
<reference evidence="2 4" key="1">
    <citation type="journal article" date="2019" name="Sci. Rep.">
        <title>Orb-weaving spider Araneus ventricosus genome elucidates the spidroin gene catalogue.</title>
        <authorList>
            <person name="Kono N."/>
            <person name="Nakamura H."/>
            <person name="Ohtoshi R."/>
            <person name="Moran D.A.P."/>
            <person name="Shinohara A."/>
            <person name="Yoshida Y."/>
            <person name="Fujiwara M."/>
            <person name="Mori M."/>
            <person name="Tomita M."/>
            <person name="Arakawa K."/>
        </authorList>
    </citation>
    <scope>NUCLEOTIDE SEQUENCE [LARGE SCALE GENOMIC DNA]</scope>
</reference>
<dbReference type="EMBL" id="BGPR01057304">
    <property type="protein sequence ID" value="GBO33654.1"/>
    <property type="molecule type" value="Genomic_DNA"/>
</dbReference>
<accession>A0A4Y2WC61</accession>
<gene>
    <name evidence="3" type="ORF">AVEN_208815_1</name>
    <name evidence="2" type="ORF">AVEN_246044_1</name>
</gene>
<evidence type="ECO:0000313" key="3">
    <source>
        <dbReference type="EMBL" id="GBO33654.1"/>
    </source>
</evidence>
<evidence type="ECO:0000313" key="2">
    <source>
        <dbReference type="EMBL" id="GBO33647.1"/>
    </source>
</evidence>
<evidence type="ECO:0000256" key="1">
    <source>
        <dbReference type="SAM" id="MobiDB-lite"/>
    </source>
</evidence>
<comment type="caution">
    <text evidence="2">The sequence shown here is derived from an EMBL/GenBank/DDBJ whole genome shotgun (WGS) entry which is preliminary data.</text>
</comment>
<organism evidence="2 4">
    <name type="scientific">Araneus ventricosus</name>
    <name type="common">Orbweaver spider</name>
    <name type="synonym">Epeira ventricosa</name>
    <dbReference type="NCBI Taxonomy" id="182803"/>
    <lineage>
        <taxon>Eukaryota</taxon>
        <taxon>Metazoa</taxon>
        <taxon>Ecdysozoa</taxon>
        <taxon>Arthropoda</taxon>
        <taxon>Chelicerata</taxon>
        <taxon>Arachnida</taxon>
        <taxon>Araneae</taxon>
        <taxon>Araneomorphae</taxon>
        <taxon>Entelegynae</taxon>
        <taxon>Araneoidea</taxon>
        <taxon>Araneidae</taxon>
        <taxon>Araneus</taxon>
    </lineage>
</organism>
<dbReference type="Proteomes" id="UP000499080">
    <property type="component" value="Unassembled WGS sequence"/>
</dbReference>
<proteinExistence type="predicted"/>
<protein>
    <submittedName>
        <fullName evidence="2">Uncharacterized protein</fullName>
    </submittedName>
</protein>
<feature type="region of interest" description="Disordered" evidence="1">
    <location>
        <begin position="55"/>
        <end position="82"/>
    </location>
</feature>